<accession>A0A7J0C9H0</accession>
<feature type="region of interest" description="Disordered" evidence="1">
    <location>
        <begin position="112"/>
        <end position="141"/>
    </location>
</feature>
<dbReference type="AlphaFoldDB" id="A0A7J0C9H0"/>
<keyword evidence="2" id="KW-0472">Membrane</keyword>
<proteinExistence type="predicted"/>
<evidence type="ECO:0000256" key="1">
    <source>
        <dbReference type="SAM" id="MobiDB-lite"/>
    </source>
</evidence>
<keyword evidence="2" id="KW-0812">Transmembrane</keyword>
<evidence type="ECO:0000313" key="3">
    <source>
        <dbReference type="EMBL" id="GFM99180.1"/>
    </source>
</evidence>
<dbReference type="EMBL" id="BLWC01000001">
    <property type="protein sequence ID" value="GFM99180.1"/>
    <property type="molecule type" value="Genomic_DNA"/>
</dbReference>
<comment type="caution">
    <text evidence="3">The sequence shown here is derived from an EMBL/GenBank/DDBJ whole genome shotgun (WGS) entry which is preliminary data.</text>
</comment>
<keyword evidence="4" id="KW-1185">Reference proteome</keyword>
<dbReference type="Proteomes" id="UP000498980">
    <property type="component" value="Unassembled WGS sequence"/>
</dbReference>
<feature type="compositionally biased region" description="Basic and acidic residues" evidence="1">
    <location>
        <begin position="125"/>
        <end position="137"/>
    </location>
</feature>
<evidence type="ECO:0000256" key="2">
    <source>
        <dbReference type="SAM" id="Phobius"/>
    </source>
</evidence>
<reference evidence="3 4" key="1">
    <citation type="submission" date="2020-05" db="EMBL/GenBank/DDBJ databases">
        <title>Whole genome shotgun sequence of Streptomyces fulvorobeus NBRC 15897.</title>
        <authorList>
            <person name="Komaki H."/>
            <person name="Tamura T."/>
        </authorList>
    </citation>
    <scope>NUCLEOTIDE SEQUENCE [LARGE SCALE GENOMIC DNA]</scope>
    <source>
        <strain evidence="3 4">NBRC 15897</strain>
    </source>
</reference>
<protein>
    <submittedName>
        <fullName evidence="3">Uncharacterized protein</fullName>
    </submittedName>
</protein>
<feature type="transmembrane region" description="Helical" evidence="2">
    <location>
        <begin position="149"/>
        <end position="168"/>
    </location>
</feature>
<sequence>MLVRIWGTAEGEGVYTELRQTATELAGFLWREHTVYRERGGGFVIRGEHVERWISLAPTGGRNEALVRVGRILEGGTTAPARSEQIVSLDAGTGELAAVCRRLLADAAAEPGRPVRAQAGRSGRSGRDPGRGREGGRGRTARWARRTSFTSWVVIVCAVGVVALFAYVSTTR</sequence>
<organism evidence="3 4">
    <name type="scientific">Streptomyces fulvorobeus</name>
    <dbReference type="NCBI Taxonomy" id="284028"/>
    <lineage>
        <taxon>Bacteria</taxon>
        <taxon>Bacillati</taxon>
        <taxon>Actinomycetota</taxon>
        <taxon>Actinomycetes</taxon>
        <taxon>Kitasatosporales</taxon>
        <taxon>Streptomycetaceae</taxon>
        <taxon>Streptomyces</taxon>
    </lineage>
</organism>
<evidence type="ECO:0000313" key="4">
    <source>
        <dbReference type="Proteomes" id="UP000498980"/>
    </source>
</evidence>
<name>A0A7J0C9H0_9ACTN</name>
<gene>
    <name evidence="3" type="ORF">Sfulv_39910</name>
</gene>
<keyword evidence="2" id="KW-1133">Transmembrane helix</keyword>